<keyword evidence="2" id="KW-1185">Reference proteome</keyword>
<comment type="caution">
    <text evidence="1">The sequence shown here is derived from an EMBL/GenBank/DDBJ whole genome shotgun (WGS) entry which is preliminary data.</text>
</comment>
<evidence type="ECO:0000313" key="2">
    <source>
        <dbReference type="Proteomes" id="UP000829196"/>
    </source>
</evidence>
<dbReference type="AlphaFoldDB" id="A0A8T3BE09"/>
<dbReference type="Proteomes" id="UP000829196">
    <property type="component" value="Unassembled WGS sequence"/>
</dbReference>
<name>A0A8T3BE09_DENNO</name>
<protein>
    <submittedName>
        <fullName evidence="1">Uncharacterized protein</fullName>
    </submittedName>
</protein>
<reference evidence="1" key="1">
    <citation type="journal article" date="2022" name="Front. Genet.">
        <title>Chromosome-Scale Assembly of the Dendrobium nobile Genome Provides Insights Into the Molecular Mechanism of the Biosynthesis of the Medicinal Active Ingredient of Dendrobium.</title>
        <authorList>
            <person name="Xu Q."/>
            <person name="Niu S.-C."/>
            <person name="Li K.-L."/>
            <person name="Zheng P.-J."/>
            <person name="Zhang X.-J."/>
            <person name="Jia Y."/>
            <person name="Liu Y."/>
            <person name="Niu Y.-X."/>
            <person name="Yu L.-H."/>
            <person name="Chen D.-F."/>
            <person name="Zhang G.-Q."/>
        </authorList>
    </citation>
    <scope>NUCLEOTIDE SEQUENCE</scope>
    <source>
        <tissue evidence="1">Leaf</tissue>
    </source>
</reference>
<gene>
    <name evidence="1" type="ORF">KFK09_011851</name>
</gene>
<dbReference type="EMBL" id="JAGYWB010000009">
    <property type="protein sequence ID" value="KAI0511226.1"/>
    <property type="molecule type" value="Genomic_DNA"/>
</dbReference>
<sequence length="60" mass="6926">MISFFLLVARDWSSMIFASKGSKKRLKHHNNSGERVTSTGRYPYRAFFSPSFVPLVFVIL</sequence>
<accession>A0A8T3BE09</accession>
<evidence type="ECO:0000313" key="1">
    <source>
        <dbReference type="EMBL" id="KAI0511226.1"/>
    </source>
</evidence>
<organism evidence="1 2">
    <name type="scientific">Dendrobium nobile</name>
    <name type="common">Orchid</name>
    <dbReference type="NCBI Taxonomy" id="94219"/>
    <lineage>
        <taxon>Eukaryota</taxon>
        <taxon>Viridiplantae</taxon>
        <taxon>Streptophyta</taxon>
        <taxon>Embryophyta</taxon>
        <taxon>Tracheophyta</taxon>
        <taxon>Spermatophyta</taxon>
        <taxon>Magnoliopsida</taxon>
        <taxon>Liliopsida</taxon>
        <taxon>Asparagales</taxon>
        <taxon>Orchidaceae</taxon>
        <taxon>Epidendroideae</taxon>
        <taxon>Malaxideae</taxon>
        <taxon>Dendrobiinae</taxon>
        <taxon>Dendrobium</taxon>
    </lineage>
</organism>
<proteinExistence type="predicted"/>